<name>A0A0B7B2J9_9EUPU</name>
<dbReference type="AlphaFoldDB" id="A0A0B7B2J9"/>
<dbReference type="InterPro" id="IPR029021">
    <property type="entry name" value="Prot-tyrosine_phosphatase-like"/>
</dbReference>
<dbReference type="Pfam" id="PF00102">
    <property type="entry name" value="Y_phosphatase"/>
    <property type="match status" value="1"/>
</dbReference>
<dbReference type="EMBL" id="HACG01039485">
    <property type="protein sequence ID" value="CEK86350.1"/>
    <property type="molecule type" value="Transcribed_RNA"/>
</dbReference>
<sequence length="50" mass="5872">MSCMQFFIPLHNVVMEALGTSSMNFLSTVEKLRFDRVQMVQTADQYEFLH</sequence>
<proteinExistence type="predicted"/>
<organism evidence="2">
    <name type="scientific">Arion vulgaris</name>
    <dbReference type="NCBI Taxonomy" id="1028688"/>
    <lineage>
        <taxon>Eukaryota</taxon>
        <taxon>Metazoa</taxon>
        <taxon>Spiralia</taxon>
        <taxon>Lophotrochozoa</taxon>
        <taxon>Mollusca</taxon>
        <taxon>Gastropoda</taxon>
        <taxon>Heterobranchia</taxon>
        <taxon>Euthyneura</taxon>
        <taxon>Panpulmonata</taxon>
        <taxon>Eupulmonata</taxon>
        <taxon>Stylommatophora</taxon>
        <taxon>Helicina</taxon>
        <taxon>Arionoidea</taxon>
        <taxon>Arionidae</taxon>
        <taxon>Arion</taxon>
    </lineage>
</organism>
<feature type="non-terminal residue" evidence="2">
    <location>
        <position position="50"/>
    </location>
</feature>
<evidence type="ECO:0000259" key="1">
    <source>
        <dbReference type="Pfam" id="PF00102"/>
    </source>
</evidence>
<gene>
    <name evidence="2" type="primary">ORF153266</name>
</gene>
<dbReference type="InterPro" id="IPR000242">
    <property type="entry name" value="PTP_cat"/>
</dbReference>
<feature type="domain" description="Tyrosine-protein phosphatase" evidence="1">
    <location>
        <begin position="8"/>
        <end position="50"/>
    </location>
</feature>
<protein>
    <recommendedName>
        <fullName evidence="1">Tyrosine-protein phosphatase domain-containing protein</fullName>
    </recommendedName>
</protein>
<reference evidence="2" key="1">
    <citation type="submission" date="2014-12" db="EMBL/GenBank/DDBJ databases">
        <title>Insight into the proteome of Arion vulgaris.</title>
        <authorList>
            <person name="Aradska J."/>
            <person name="Bulat T."/>
            <person name="Smidak R."/>
            <person name="Sarate P."/>
            <person name="Gangsoo J."/>
            <person name="Sialana F."/>
            <person name="Bilban M."/>
            <person name="Lubec G."/>
        </authorList>
    </citation>
    <scope>NUCLEOTIDE SEQUENCE</scope>
    <source>
        <tissue evidence="2">Skin</tissue>
    </source>
</reference>
<dbReference type="SUPFAM" id="SSF52799">
    <property type="entry name" value="(Phosphotyrosine protein) phosphatases II"/>
    <property type="match status" value="1"/>
</dbReference>
<dbReference type="Gene3D" id="3.90.190.10">
    <property type="entry name" value="Protein tyrosine phosphatase superfamily"/>
    <property type="match status" value="1"/>
</dbReference>
<accession>A0A0B7B2J9</accession>
<dbReference type="GO" id="GO:0004725">
    <property type="term" value="F:protein tyrosine phosphatase activity"/>
    <property type="evidence" value="ECO:0007669"/>
    <property type="project" value="InterPro"/>
</dbReference>
<evidence type="ECO:0000313" key="2">
    <source>
        <dbReference type="EMBL" id="CEK86350.1"/>
    </source>
</evidence>